<organism evidence="2 3">
    <name type="scientific">Pseudozyma antarctica</name>
    <name type="common">Yeast</name>
    <name type="synonym">Candida antarctica</name>
    <dbReference type="NCBI Taxonomy" id="84753"/>
    <lineage>
        <taxon>Eukaryota</taxon>
        <taxon>Fungi</taxon>
        <taxon>Dikarya</taxon>
        <taxon>Basidiomycota</taxon>
        <taxon>Ustilaginomycotina</taxon>
        <taxon>Ustilaginomycetes</taxon>
        <taxon>Ustilaginales</taxon>
        <taxon>Ustilaginaceae</taxon>
        <taxon>Moesziomyces</taxon>
    </lineage>
</organism>
<proteinExistence type="predicted"/>
<dbReference type="GeneID" id="26303361"/>
<dbReference type="Proteomes" id="UP000053758">
    <property type="component" value="Unassembled WGS sequence"/>
</dbReference>
<reference evidence="3" key="1">
    <citation type="journal article" date="2014" name="Genome Announc.">
        <title>Draft Genome Sequence of the Yeast Pseudozyma antarctica Type Strain JCM10317, a Producer of the Glycolipid Biosurfactants, Mannosylerythritol Lipids.</title>
        <authorList>
            <person name="Saika A."/>
            <person name="Koike H."/>
            <person name="Hori T."/>
            <person name="Fukuoka T."/>
            <person name="Sato S."/>
            <person name="Habe H."/>
            <person name="Kitamoto D."/>
            <person name="Morita T."/>
        </authorList>
    </citation>
    <scope>NUCLEOTIDE SEQUENCE [LARGE SCALE GENOMIC DNA]</scope>
    <source>
        <strain evidence="3">JCM 10317</strain>
    </source>
</reference>
<keyword evidence="3" id="KW-1185">Reference proteome</keyword>
<name>A0A081CCI2_PSEA2</name>
<sequence>MWSSNDWPEQSPRTSAEAGRRNVALRSGERTVWLLERVRGLLTSNTPRHLTFLDSPDIAFQANPGHIITIGFFATRYYRPAAPITSDPRFFQLESPTPAPPSTFLFVESDSTASISIIRGR</sequence>
<accession>A0A081CCI2</accession>
<dbReference type="HOGENOM" id="CLU_2037749_0_0_1"/>
<gene>
    <name evidence="2" type="ORF">PAN0_005c2591</name>
</gene>
<protein>
    <submittedName>
        <fullName evidence="2">Uncharacterized protein</fullName>
    </submittedName>
</protein>
<dbReference type="RefSeq" id="XP_014657318.1">
    <property type="nucleotide sequence ID" value="XM_014801832.1"/>
</dbReference>
<feature type="region of interest" description="Disordered" evidence="1">
    <location>
        <begin position="1"/>
        <end position="22"/>
    </location>
</feature>
<dbReference type="EMBL" id="DF830072">
    <property type="protein sequence ID" value="GAK64378.1"/>
    <property type="molecule type" value="Genomic_DNA"/>
</dbReference>
<evidence type="ECO:0000313" key="3">
    <source>
        <dbReference type="Proteomes" id="UP000053758"/>
    </source>
</evidence>
<feature type="compositionally biased region" description="Polar residues" evidence="1">
    <location>
        <begin position="1"/>
        <end position="14"/>
    </location>
</feature>
<dbReference type="AlphaFoldDB" id="A0A081CCI2"/>
<evidence type="ECO:0000256" key="1">
    <source>
        <dbReference type="SAM" id="MobiDB-lite"/>
    </source>
</evidence>
<evidence type="ECO:0000313" key="2">
    <source>
        <dbReference type="EMBL" id="GAK64378.1"/>
    </source>
</evidence>